<dbReference type="AlphaFoldDB" id="A0A8S2ZK65"/>
<organism evidence="1 2">
    <name type="scientific">Rotaria magnacalcarata</name>
    <dbReference type="NCBI Taxonomy" id="392030"/>
    <lineage>
        <taxon>Eukaryota</taxon>
        <taxon>Metazoa</taxon>
        <taxon>Spiralia</taxon>
        <taxon>Gnathifera</taxon>
        <taxon>Rotifera</taxon>
        <taxon>Eurotatoria</taxon>
        <taxon>Bdelloidea</taxon>
        <taxon>Philodinida</taxon>
        <taxon>Philodinidae</taxon>
        <taxon>Rotaria</taxon>
    </lineage>
</organism>
<reference evidence="1" key="1">
    <citation type="submission" date="2021-02" db="EMBL/GenBank/DDBJ databases">
        <authorList>
            <person name="Nowell W R."/>
        </authorList>
    </citation>
    <scope>NUCLEOTIDE SEQUENCE</scope>
</reference>
<evidence type="ECO:0000313" key="1">
    <source>
        <dbReference type="EMBL" id="CAF4632694.1"/>
    </source>
</evidence>
<proteinExistence type="predicted"/>
<protein>
    <submittedName>
        <fullName evidence="1">Uncharacterized protein</fullName>
    </submittedName>
</protein>
<dbReference type="EMBL" id="CAJOBI010110938">
    <property type="protein sequence ID" value="CAF4632694.1"/>
    <property type="molecule type" value="Genomic_DNA"/>
</dbReference>
<dbReference type="Proteomes" id="UP000676336">
    <property type="component" value="Unassembled WGS sequence"/>
</dbReference>
<gene>
    <name evidence="1" type="ORF">SMN809_LOCUS40350</name>
</gene>
<comment type="caution">
    <text evidence="1">The sequence shown here is derived from an EMBL/GenBank/DDBJ whole genome shotgun (WGS) entry which is preliminary data.</text>
</comment>
<name>A0A8S2ZK65_9BILA</name>
<evidence type="ECO:0000313" key="2">
    <source>
        <dbReference type="Proteomes" id="UP000676336"/>
    </source>
</evidence>
<accession>A0A8S2ZK65</accession>
<feature type="non-terminal residue" evidence="1">
    <location>
        <position position="42"/>
    </location>
</feature>
<sequence length="42" mass="4624">MDQASLTISNKNYSDPILFTYNVIACEHCDFEALGNAVLTNS</sequence>